<evidence type="ECO:0000256" key="1">
    <source>
        <dbReference type="SAM" id="Phobius"/>
    </source>
</evidence>
<keyword evidence="3" id="KW-1185">Reference proteome</keyword>
<dbReference type="Proteomes" id="UP001597083">
    <property type="component" value="Unassembled WGS sequence"/>
</dbReference>
<evidence type="ECO:0000313" key="3">
    <source>
        <dbReference type="Proteomes" id="UP001597083"/>
    </source>
</evidence>
<evidence type="ECO:0008006" key="4">
    <source>
        <dbReference type="Google" id="ProtNLM"/>
    </source>
</evidence>
<dbReference type="Gene3D" id="1.20.1250.20">
    <property type="entry name" value="MFS general substrate transporter like domains"/>
    <property type="match status" value="1"/>
</dbReference>
<organism evidence="2 3">
    <name type="scientific">Actinomadura adrarensis</name>
    <dbReference type="NCBI Taxonomy" id="1819600"/>
    <lineage>
        <taxon>Bacteria</taxon>
        <taxon>Bacillati</taxon>
        <taxon>Actinomycetota</taxon>
        <taxon>Actinomycetes</taxon>
        <taxon>Streptosporangiales</taxon>
        <taxon>Thermomonosporaceae</taxon>
        <taxon>Actinomadura</taxon>
    </lineage>
</organism>
<sequence length="101" mass="10387">MSHSTTPSPPHQAGAGTDRPRLRRALIALCVTEITSWGVLFYAFPVLLSDLTADTGWSTSAGMGAFSLGAVVSAIAGVPVGRLIDRHGPRPVMTTGSLVGA</sequence>
<dbReference type="SUPFAM" id="SSF103473">
    <property type="entry name" value="MFS general substrate transporter"/>
    <property type="match status" value="1"/>
</dbReference>
<comment type="caution">
    <text evidence="2">The sequence shown here is derived from an EMBL/GenBank/DDBJ whole genome shotgun (WGS) entry which is preliminary data.</text>
</comment>
<evidence type="ECO:0000313" key="2">
    <source>
        <dbReference type="EMBL" id="MFD0853568.1"/>
    </source>
</evidence>
<dbReference type="EMBL" id="JBHTIR010002278">
    <property type="protein sequence ID" value="MFD0853568.1"/>
    <property type="molecule type" value="Genomic_DNA"/>
</dbReference>
<accession>A0ABW3CGV8</accession>
<feature type="transmembrane region" description="Helical" evidence="1">
    <location>
        <begin position="25"/>
        <end position="44"/>
    </location>
</feature>
<keyword evidence="1" id="KW-0812">Transmembrane</keyword>
<proteinExistence type="predicted"/>
<dbReference type="InterPro" id="IPR036259">
    <property type="entry name" value="MFS_trans_sf"/>
</dbReference>
<keyword evidence="1" id="KW-0472">Membrane</keyword>
<name>A0ABW3CGV8_9ACTN</name>
<gene>
    <name evidence="2" type="ORF">ACFQ07_15130</name>
</gene>
<feature type="non-terminal residue" evidence="2">
    <location>
        <position position="101"/>
    </location>
</feature>
<feature type="transmembrane region" description="Helical" evidence="1">
    <location>
        <begin position="64"/>
        <end position="84"/>
    </location>
</feature>
<reference evidence="3" key="1">
    <citation type="journal article" date="2019" name="Int. J. Syst. Evol. Microbiol.">
        <title>The Global Catalogue of Microorganisms (GCM) 10K type strain sequencing project: providing services to taxonomists for standard genome sequencing and annotation.</title>
        <authorList>
            <consortium name="The Broad Institute Genomics Platform"/>
            <consortium name="The Broad Institute Genome Sequencing Center for Infectious Disease"/>
            <person name="Wu L."/>
            <person name="Ma J."/>
        </authorList>
    </citation>
    <scope>NUCLEOTIDE SEQUENCE [LARGE SCALE GENOMIC DNA]</scope>
    <source>
        <strain evidence="3">JCM 31696</strain>
    </source>
</reference>
<protein>
    <recommendedName>
        <fullName evidence="4">MFS transporter</fullName>
    </recommendedName>
</protein>
<keyword evidence="1" id="KW-1133">Transmembrane helix</keyword>